<dbReference type="Gene3D" id="3.10.180.10">
    <property type="entry name" value="2,3-Dihydroxybiphenyl 1,2-Dioxygenase, domain 1"/>
    <property type="match status" value="1"/>
</dbReference>
<dbReference type="SUPFAM" id="SSF54593">
    <property type="entry name" value="Glyoxalase/Bleomycin resistance protein/Dihydroxybiphenyl dioxygenase"/>
    <property type="match status" value="1"/>
</dbReference>
<feature type="domain" description="VOC" evidence="3">
    <location>
        <begin position="32"/>
        <end position="180"/>
    </location>
</feature>
<protein>
    <submittedName>
        <fullName evidence="4">VOC family protein</fullName>
    </submittedName>
</protein>
<name>A0ABS9ZSA3_9SPHI</name>
<feature type="chain" id="PRO_5046348863" evidence="2">
    <location>
        <begin position="20"/>
        <end position="190"/>
    </location>
</feature>
<evidence type="ECO:0000313" key="5">
    <source>
        <dbReference type="Proteomes" id="UP001165460"/>
    </source>
</evidence>
<comment type="caution">
    <text evidence="4">The sequence shown here is derived from an EMBL/GenBank/DDBJ whole genome shotgun (WGS) entry which is preliminary data.</text>
</comment>
<keyword evidence="5" id="KW-1185">Reference proteome</keyword>
<dbReference type="PANTHER" id="PTHR43048:SF6">
    <property type="entry name" value="BLR8189 PROTEIN"/>
    <property type="match status" value="1"/>
</dbReference>
<evidence type="ECO:0000256" key="2">
    <source>
        <dbReference type="SAM" id="SignalP"/>
    </source>
</evidence>
<dbReference type="InterPro" id="IPR029068">
    <property type="entry name" value="Glyas_Bleomycin-R_OHBP_Dase"/>
</dbReference>
<keyword evidence="2" id="KW-0732">Signal</keyword>
<keyword evidence="1" id="KW-0479">Metal-binding</keyword>
<reference evidence="4" key="1">
    <citation type="submission" date="2022-03" db="EMBL/GenBank/DDBJ databases">
        <authorList>
            <person name="Woo C.Y."/>
        </authorList>
    </citation>
    <scope>NUCLEOTIDE SEQUENCE</scope>
    <source>
        <strain evidence="4">CYS-01</strain>
    </source>
</reference>
<dbReference type="Pfam" id="PF00903">
    <property type="entry name" value="Glyoxalase"/>
    <property type="match status" value="1"/>
</dbReference>
<proteinExistence type="predicted"/>
<evidence type="ECO:0000259" key="3">
    <source>
        <dbReference type="PROSITE" id="PS51819"/>
    </source>
</evidence>
<evidence type="ECO:0000313" key="4">
    <source>
        <dbReference type="EMBL" id="MCJ0741378.1"/>
    </source>
</evidence>
<dbReference type="InterPro" id="IPR004360">
    <property type="entry name" value="Glyas_Fos-R_dOase_dom"/>
</dbReference>
<gene>
    <name evidence="4" type="ORF">MMF97_01565</name>
</gene>
<dbReference type="InterPro" id="IPR051785">
    <property type="entry name" value="MMCE/EMCE_epimerase"/>
</dbReference>
<dbReference type="RefSeq" id="WP_243357906.1">
    <property type="nucleotide sequence ID" value="NZ_JALGBH010000001.1"/>
</dbReference>
<dbReference type="EMBL" id="JALGBH010000001">
    <property type="protein sequence ID" value="MCJ0741378.1"/>
    <property type="molecule type" value="Genomic_DNA"/>
</dbReference>
<dbReference type="InterPro" id="IPR037523">
    <property type="entry name" value="VOC_core"/>
</dbReference>
<dbReference type="PANTHER" id="PTHR43048">
    <property type="entry name" value="METHYLMALONYL-COA EPIMERASE"/>
    <property type="match status" value="1"/>
</dbReference>
<feature type="signal peptide" evidence="2">
    <location>
        <begin position="1"/>
        <end position="19"/>
    </location>
</feature>
<organism evidence="4 5">
    <name type="scientific">Pedobacter montanisoli</name>
    <dbReference type="NCBI Taxonomy" id="2923277"/>
    <lineage>
        <taxon>Bacteria</taxon>
        <taxon>Pseudomonadati</taxon>
        <taxon>Bacteroidota</taxon>
        <taxon>Sphingobacteriia</taxon>
        <taxon>Sphingobacteriales</taxon>
        <taxon>Sphingobacteriaceae</taxon>
        <taxon>Pedobacter</taxon>
    </lineage>
</organism>
<accession>A0ABS9ZSA3</accession>
<dbReference type="PROSITE" id="PS51819">
    <property type="entry name" value="VOC"/>
    <property type="match status" value="1"/>
</dbReference>
<sequence length="190" mass="21294">MKKYIITSLIVALAQLCFAQSPTASPRPYPVSINHIGITVPDLNKAMDFYTRVMGWYHISGPVRVVEADTKNPLTSVSIGIYGKGWKEFRFAHFSTSNGVGVEMFEFKNNKDKRSSNSPFRTGIYHFAVQDPDVEGLVKRILANGGRQVSPITELAPGVKPYKMVYMTDPFGNFIEIYSNSYELQTEGLK</sequence>
<evidence type="ECO:0000256" key="1">
    <source>
        <dbReference type="ARBA" id="ARBA00022723"/>
    </source>
</evidence>
<dbReference type="Proteomes" id="UP001165460">
    <property type="component" value="Unassembled WGS sequence"/>
</dbReference>